<gene>
    <name evidence="1" type="ORF">SVIM_LOCUS411344</name>
</gene>
<name>A0A6N2MUV5_SALVM</name>
<dbReference type="EMBL" id="CAADRP010001930">
    <property type="protein sequence ID" value="VFU56983.1"/>
    <property type="molecule type" value="Genomic_DNA"/>
</dbReference>
<evidence type="ECO:0000313" key="1">
    <source>
        <dbReference type="EMBL" id="VFU56983.1"/>
    </source>
</evidence>
<reference evidence="1" key="1">
    <citation type="submission" date="2019-03" db="EMBL/GenBank/DDBJ databases">
        <authorList>
            <person name="Mank J."/>
            <person name="Almeida P."/>
        </authorList>
    </citation>
    <scope>NUCLEOTIDE SEQUENCE</scope>
    <source>
        <strain evidence="1">78183</strain>
    </source>
</reference>
<proteinExistence type="predicted"/>
<sequence>MQRCTLPILPFIRLEIQESAVAKPRLCVLLLPVSPIFTKELFFSLKPPGPPATSFAATTVFDGLPPPGMFVGNANNSTDSVFEALGVFILFS</sequence>
<accession>A0A6N2MUV5</accession>
<protein>
    <submittedName>
        <fullName evidence="1">Uncharacterized protein</fullName>
    </submittedName>
</protein>
<organism evidence="1">
    <name type="scientific">Salix viminalis</name>
    <name type="common">Common osier</name>
    <name type="synonym">Basket willow</name>
    <dbReference type="NCBI Taxonomy" id="40686"/>
    <lineage>
        <taxon>Eukaryota</taxon>
        <taxon>Viridiplantae</taxon>
        <taxon>Streptophyta</taxon>
        <taxon>Embryophyta</taxon>
        <taxon>Tracheophyta</taxon>
        <taxon>Spermatophyta</taxon>
        <taxon>Magnoliopsida</taxon>
        <taxon>eudicotyledons</taxon>
        <taxon>Gunneridae</taxon>
        <taxon>Pentapetalae</taxon>
        <taxon>rosids</taxon>
        <taxon>fabids</taxon>
        <taxon>Malpighiales</taxon>
        <taxon>Salicaceae</taxon>
        <taxon>Saliceae</taxon>
        <taxon>Salix</taxon>
    </lineage>
</organism>
<dbReference type="AlphaFoldDB" id="A0A6N2MUV5"/>